<name>A0ABR3FIM6_9AGAR</name>
<accession>A0ABR3FIM6</accession>
<evidence type="ECO:0000313" key="2">
    <source>
        <dbReference type="EMBL" id="KAL0575197.1"/>
    </source>
</evidence>
<feature type="compositionally biased region" description="Basic and acidic residues" evidence="1">
    <location>
        <begin position="175"/>
        <end position="187"/>
    </location>
</feature>
<feature type="compositionally biased region" description="Basic residues" evidence="1">
    <location>
        <begin position="222"/>
        <end position="244"/>
    </location>
</feature>
<feature type="region of interest" description="Disordered" evidence="1">
    <location>
        <begin position="130"/>
        <end position="244"/>
    </location>
</feature>
<evidence type="ECO:0000256" key="1">
    <source>
        <dbReference type="SAM" id="MobiDB-lite"/>
    </source>
</evidence>
<feature type="compositionally biased region" description="Basic and acidic residues" evidence="1">
    <location>
        <begin position="130"/>
        <end position="140"/>
    </location>
</feature>
<feature type="compositionally biased region" description="Basic and acidic residues" evidence="1">
    <location>
        <begin position="209"/>
        <end position="221"/>
    </location>
</feature>
<sequence>MFSSALVPRVLVNSMMFHLRGKFTADISTFSVPAHLFHQVLRQETTNEFDQRDISPLSEPFYWSLDPDGGSSIPKERQENYGIPECNVSMRVGLCWKKPHYAAFCDHFRDESQGDDDKRISFAVQLRSNKDSIDDPHAEDIGNVNGKEMGAARNTDSVDKNTNPEKAMNVASGGDAERQEAKDEPKKSARKGTTSTEVVTVRRSARNALAKEKGKNKEVVFQKRKPNWKRAGKGKKRSKKGQGG</sequence>
<dbReference type="EMBL" id="JBAHYK010000327">
    <property type="protein sequence ID" value="KAL0575197.1"/>
    <property type="molecule type" value="Genomic_DNA"/>
</dbReference>
<comment type="caution">
    <text evidence="2">The sequence shown here is derived from an EMBL/GenBank/DDBJ whole genome shotgun (WGS) entry which is preliminary data.</text>
</comment>
<gene>
    <name evidence="2" type="ORF">V5O48_006772</name>
</gene>
<feature type="compositionally biased region" description="Low complexity" evidence="1">
    <location>
        <begin position="193"/>
        <end position="202"/>
    </location>
</feature>
<evidence type="ECO:0000313" key="3">
    <source>
        <dbReference type="Proteomes" id="UP001465976"/>
    </source>
</evidence>
<dbReference type="Proteomes" id="UP001465976">
    <property type="component" value="Unassembled WGS sequence"/>
</dbReference>
<reference evidence="2 3" key="1">
    <citation type="submission" date="2024-02" db="EMBL/GenBank/DDBJ databases">
        <title>A draft genome for the cacao thread blight pathogen Marasmius crinis-equi.</title>
        <authorList>
            <person name="Cohen S.P."/>
            <person name="Baruah I.K."/>
            <person name="Amoako-Attah I."/>
            <person name="Bukari Y."/>
            <person name="Meinhardt L.W."/>
            <person name="Bailey B.A."/>
        </authorList>
    </citation>
    <scope>NUCLEOTIDE SEQUENCE [LARGE SCALE GENOMIC DNA]</scope>
    <source>
        <strain evidence="2 3">GH-76</strain>
    </source>
</reference>
<proteinExistence type="predicted"/>
<keyword evidence="3" id="KW-1185">Reference proteome</keyword>
<organism evidence="2 3">
    <name type="scientific">Marasmius crinis-equi</name>
    <dbReference type="NCBI Taxonomy" id="585013"/>
    <lineage>
        <taxon>Eukaryota</taxon>
        <taxon>Fungi</taxon>
        <taxon>Dikarya</taxon>
        <taxon>Basidiomycota</taxon>
        <taxon>Agaricomycotina</taxon>
        <taxon>Agaricomycetes</taxon>
        <taxon>Agaricomycetidae</taxon>
        <taxon>Agaricales</taxon>
        <taxon>Marasmiineae</taxon>
        <taxon>Marasmiaceae</taxon>
        <taxon>Marasmius</taxon>
    </lineage>
</organism>
<protein>
    <submittedName>
        <fullName evidence="2">Uncharacterized protein</fullName>
    </submittedName>
</protein>